<protein>
    <submittedName>
        <fullName evidence="1">Uncharacterized protein</fullName>
    </submittedName>
</protein>
<comment type="caution">
    <text evidence="1">The sequence shown here is derived from an EMBL/GenBank/DDBJ whole genome shotgun (WGS) entry which is preliminary data.</text>
</comment>
<dbReference type="AlphaFoldDB" id="A0A8J2JR42"/>
<evidence type="ECO:0000313" key="2">
    <source>
        <dbReference type="Proteomes" id="UP000708208"/>
    </source>
</evidence>
<dbReference type="Proteomes" id="UP000708208">
    <property type="component" value="Unassembled WGS sequence"/>
</dbReference>
<gene>
    <name evidence="1" type="ORF">AFUS01_LOCUS13569</name>
</gene>
<name>A0A8J2JR42_9HEXA</name>
<evidence type="ECO:0000313" key="1">
    <source>
        <dbReference type="EMBL" id="CAG7724556.1"/>
    </source>
</evidence>
<proteinExistence type="predicted"/>
<keyword evidence="2" id="KW-1185">Reference proteome</keyword>
<organism evidence="1 2">
    <name type="scientific">Allacma fusca</name>
    <dbReference type="NCBI Taxonomy" id="39272"/>
    <lineage>
        <taxon>Eukaryota</taxon>
        <taxon>Metazoa</taxon>
        <taxon>Ecdysozoa</taxon>
        <taxon>Arthropoda</taxon>
        <taxon>Hexapoda</taxon>
        <taxon>Collembola</taxon>
        <taxon>Symphypleona</taxon>
        <taxon>Sminthuridae</taxon>
        <taxon>Allacma</taxon>
    </lineage>
</organism>
<reference evidence="1" key="1">
    <citation type="submission" date="2021-06" db="EMBL/GenBank/DDBJ databases">
        <authorList>
            <person name="Hodson N. C."/>
            <person name="Mongue J. A."/>
            <person name="Jaron S. K."/>
        </authorList>
    </citation>
    <scope>NUCLEOTIDE SEQUENCE</scope>
</reference>
<dbReference type="OrthoDB" id="6270329at2759"/>
<sequence length="158" mass="17554">MWDWTTREKKTIINNATRESSVSGVLPSPIARQTSLLLDGSTIDDIALDPALLISTQMEKLKKLSLVRRVVTLPLNATVVKIRCEQVNNGLLKSGVFASGPCGHTQCANCMTKWSDHDPSIEDELGEHTVRTLDLCPICCTRIRFKDLVYTIVEDQVT</sequence>
<accession>A0A8J2JR42</accession>
<dbReference type="EMBL" id="CAJVCH010110983">
    <property type="protein sequence ID" value="CAG7724556.1"/>
    <property type="molecule type" value="Genomic_DNA"/>
</dbReference>